<protein>
    <recommendedName>
        <fullName evidence="1">Protein kinase domain-containing protein</fullName>
    </recommendedName>
</protein>
<dbReference type="PANTHER" id="PTHR45707:SF76">
    <property type="entry name" value="PROTEIN KINASE DOMAIN-CONTAINING PROTEIN"/>
    <property type="match status" value="1"/>
</dbReference>
<dbReference type="Proteomes" id="UP000015105">
    <property type="component" value="Chromosome 1D"/>
</dbReference>
<dbReference type="SUPFAM" id="SSF56112">
    <property type="entry name" value="Protein kinase-like (PK-like)"/>
    <property type="match status" value="1"/>
</dbReference>
<reference evidence="3" key="2">
    <citation type="journal article" date="2017" name="Nat. Plants">
        <title>The Aegilops tauschii genome reveals multiple impacts of transposons.</title>
        <authorList>
            <person name="Zhao G."/>
            <person name="Zou C."/>
            <person name="Li K."/>
            <person name="Wang K."/>
            <person name="Li T."/>
            <person name="Gao L."/>
            <person name="Zhang X."/>
            <person name="Wang H."/>
            <person name="Yang Z."/>
            <person name="Liu X."/>
            <person name="Jiang W."/>
            <person name="Mao L."/>
            <person name="Kong X."/>
            <person name="Jiao Y."/>
            <person name="Jia J."/>
        </authorList>
    </citation>
    <scope>NUCLEOTIDE SEQUENCE [LARGE SCALE GENOMIC DNA]</scope>
    <source>
        <strain evidence="3">cv. AL8/78</strain>
    </source>
</reference>
<reference evidence="3" key="1">
    <citation type="journal article" date="2014" name="Science">
        <title>Ancient hybridizations among the ancestral genomes of bread wheat.</title>
        <authorList>
            <consortium name="International Wheat Genome Sequencing Consortium,"/>
            <person name="Marcussen T."/>
            <person name="Sandve S.R."/>
            <person name="Heier L."/>
            <person name="Spannagl M."/>
            <person name="Pfeifer M."/>
            <person name="Jakobsen K.S."/>
            <person name="Wulff B.B."/>
            <person name="Steuernagel B."/>
            <person name="Mayer K.F."/>
            <person name="Olsen O.A."/>
        </authorList>
    </citation>
    <scope>NUCLEOTIDE SEQUENCE [LARGE SCALE GENOMIC DNA]</scope>
    <source>
        <strain evidence="3">cv. AL8/78</strain>
    </source>
</reference>
<sequence>MRLDHQNIVQLVGYCYETHHKPMLHNGETIYAEETNRVLCFEYMPNGSLRNHISGRNVMDLTGRHVMKLSKEYVRA</sequence>
<name>A0A452XW63_AEGTS</name>
<dbReference type="GO" id="GO:0004672">
    <property type="term" value="F:protein kinase activity"/>
    <property type="evidence" value="ECO:0007669"/>
    <property type="project" value="InterPro"/>
</dbReference>
<dbReference type="EnsemblPlants" id="AET1Gv20190800.2">
    <property type="protein sequence ID" value="AET1Gv20190800.2"/>
    <property type="gene ID" value="AET1Gv20190800"/>
</dbReference>
<dbReference type="PANTHER" id="PTHR45707">
    <property type="entry name" value="C2 CALCIUM/LIPID-BINDING PLANT PHOSPHORIBOSYLTRANSFERASE FAMILY PROTEIN"/>
    <property type="match status" value="1"/>
</dbReference>
<dbReference type="Gene3D" id="1.10.510.10">
    <property type="entry name" value="Transferase(Phosphotransferase) domain 1"/>
    <property type="match status" value="1"/>
</dbReference>
<dbReference type="Gramene" id="AET1Gv20190800.2">
    <property type="protein sequence ID" value="AET1Gv20190800.2"/>
    <property type="gene ID" value="AET1Gv20190800"/>
</dbReference>
<proteinExistence type="predicted"/>
<feature type="domain" description="Protein kinase" evidence="1">
    <location>
        <begin position="1"/>
        <end position="76"/>
    </location>
</feature>
<evidence type="ECO:0000259" key="1">
    <source>
        <dbReference type="PROSITE" id="PS50011"/>
    </source>
</evidence>
<reference evidence="2" key="3">
    <citation type="journal article" date="2017" name="Nature">
        <title>Genome sequence of the progenitor of the wheat D genome Aegilops tauschii.</title>
        <authorList>
            <person name="Luo M.C."/>
            <person name="Gu Y.Q."/>
            <person name="Puiu D."/>
            <person name="Wang H."/>
            <person name="Twardziok S.O."/>
            <person name="Deal K.R."/>
            <person name="Huo N."/>
            <person name="Zhu T."/>
            <person name="Wang L."/>
            <person name="Wang Y."/>
            <person name="McGuire P.E."/>
            <person name="Liu S."/>
            <person name="Long H."/>
            <person name="Ramasamy R.K."/>
            <person name="Rodriguez J.C."/>
            <person name="Van S.L."/>
            <person name="Yuan L."/>
            <person name="Wang Z."/>
            <person name="Xia Z."/>
            <person name="Xiao L."/>
            <person name="Anderson O.D."/>
            <person name="Ouyang S."/>
            <person name="Liang Y."/>
            <person name="Zimin A.V."/>
            <person name="Pertea G."/>
            <person name="Qi P."/>
            <person name="Bennetzen J.L."/>
            <person name="Dai X."/>
            <person name="Dawson M.W."/>
            <person name="Muller H.G."/>
            <person name="Kugler K."/>
            <person name="Rivarola-Duarte L."/>
            <person name="Spannagl M."/>
            <person name="Mayer K.F.X."/>
            <person name="Lu F.H."/>
            <person name="Bevan M.W."/>
            <person name="Leroy P."/>
            <person name="Li P."/>
            <person name="You F.M."/>
            <person name="Sun Q."/>
            <person name="Liu Z."/>
            <person name="Lyons E."/>
            <person name="Wicker T."/>
            <person name="Salzberg S.L."/>
            <person name="Devos K.M."/>
            <person name="Dvorak J."/>
        </authorList>
    </citation>
    <scope>NUCLEOTIDE SEQUENCE [LARGE SCALE GENOMIC DNA]</scope>
    <source>
        <strain evidence="2">cv. AL8/78</strain>
    </source>
</reference>
<dbReference type="GO" id="GO:0005524">
    <property type="term" value="F:ATP binding"/>
    <property type="evidence" value="ECO:0007669"/>
    <property type="project" value="InterPro"/>
</dbReference>
<keyword evidence="3" id="KW-1185">Reference proteome</keyword>
<dbReference type="InterPro" id="IPR000719">
    <property type="entry name" value="Prot_kinase_dom"/>
</dbReference>
<accession>A0A452XW63</accession>
<dbReference type="PROSITE" id="PS50011">
    <property type="entry name" value="PROTEIN_KINASE_DOM"/>
    <property type="match status" value="1"/>
</dbReference>
<evidence type="ECO:0000313" key="3">
    <source>
        <dbReference type="Proteomes" id="UP000015105"/>
    </source>
</evidence>
<dbReference type="InterPro" id="IPR011009">
    <property type="entry name" value="Kinase-like_dom_sf"/>
</dbReference>
<reference evidence="2" key="4">
    <citation type="submission" date="2019-03" db="UniProtKB">
        <authorList>
            <consortium name="EnsemblPlants"/>
        </authorList>
    </citation>
    <scope>IDENTIFICATION</scope>
</reference>
<evidence type="ECO:0000313" key="2">
    <source>
        <dbReference type="EnsemblPlants" id="AET1Gv20190800.2"/>
    </source>
</evidence>
<reference evidence="2" key="5">
    <citation type="journal article" date="2021" name="G3 (Bethesda)">
        <title>Aegilops tauschii genome assembly Aet v5.0 features greater sequence contiguity and improved annotation.</title>
        <authorList>
            <person name="Wang L."/>
            <person name="Zhu T."/>
            <person name="Rodriguez J.C."/>
            <person name="Deal K.R."/>
            <person name="Dubcovsky J."/>
            <person name="McGuire P.E."/>
            <person name="Lux T."/>
            <person name="Spannagl M."/>
            <person name="Mayer K.F.X."/>
            <person name="Baldrich P."/>
            <person name="Meyers B.C."/>
            <person name="Huo N."/>
            <person name="Gu Y.Q."/>
            <person name="Zhou H."/>
            <person name="Devos K.M."/>
            <person name="Bennetzen J.L."/>
            <person name="Unver T."/>
            <person name="Budak H."/>
            <person name="Gulick P.J."/>
            <person name="Galiba G."/>
            <person name="Kalapos B."/>
            <person name="Nelson D.R."/>
            <person name="Li P."/>
            <person name="You F.M."/>
            <person name="Luo M.C."/>
            <person name="Dvorak J."/>
        </authorList>
    </citation>
    <scope>NUCLEOTIDE SEQUENCE [LARGE SCALE GENOMIC DNA]</scope>
    <source>
        <strain evidence="2">cv. AL8/78</strain>
    </source>
</reference>
<dbReference type="AlphaFoldDB" id="A0A452XW63"/>
<organism evidence="2 3">
    <name type="scientific">Aegilops tauschii subsp. strangulata</name>
    <name type="common">Goatgrass</name>
    <dbReference type="NCBI Taxonomy" id="200361"/>
    <lineage>
        <taxon>Eukaryota</taxon>
        <taxon>Viridiplantae</taxon>
        <taxon>Streptophyta</taxon>
        <taxon>Embryophyta</taxon>
        <taxon>Tracheophyta</taxon>
        <taxon>Spermatophyta</taxon>
        <taxon>Magnoliopsida</taxon>
        <taxon>Liliopsida</taxon>
        <taxon>Poales</taxon>
        <taxon>Poaceae</taxon>
        <taxon>BOP clade</taxon>
        <taxon>Pooideae</taxon>
        <taxon>Triticodae</taxon>
        <taxon>Triticeae</taxon>
        <taxon>Triticinae</taxon>
        <taxon>Aegilops</taxon>
    </lineage>
</organism>